<evidence type="ECO:0000256" key="1">
    <source>
        <dbReference type="ARBA" id="ARBA00001974"/>
    </source>
</evidence>
<comment type="caution">
    <text evidence="7">The sequence shown here is derived from an EMBL/GenBank/DDBJ whole genome shotgun (WGS) entry which is preliminary data.</text>
</comment>
<feature type="domain" description="FAD/NAD(P)-binding" evidence="6">
    <location>
        <begin position="5"/>
        <end position="303"/>
    </location>
</feature>
<keyword evidence="3" id="KW-0285">Flavoprotein</keyword>
<dbReference type="InterPro" id="IPR036188">
    <property type="entry name" value="FAD/NAD-bd_sf"/>
</dbReference>
<dbReference type="AlphaFoldDB" id="A0A2M8LH54"/>
<evidence type="ECO:0000256" key="3">
    <source>
        <dbReference type="ARBA" id="ARBA00022630"/>
    </source>
</evidence>
<organism evidence="7 8">
    <name type="scientific">Candidatus Uhrbacteria bacterium CG10_big_fil_rev_8_21_14_0_10_48_16</name>
    <dbReference type="NCBI Taxonomy" id="1975038"/>
    <lineage>
        <taxon>Bacteria</taxon>
        <taxon>Candidatus Uhriibacteriota</taxon>
    </lineage>
</organism>
<keyword evidence="5" id="KW-0560">Oxidoreductase</keyword>
<evidence type="ECO:0000313" key="8">
    <source>
        <dbReference type="Proteomes" id="UP000231436"/>
    </source>
</evidence>
<dbReference type="SUPFAM" id="SSF51905">
    <property type="entry name" value="FAD/NAD(P)-binding domain"/>
    <property type="match status" value="1"/>
</dbReference>
<comment type="similarity">
    <text evidence="2">Belongs to the NADH dehydrogenase family.</text>
</comment>
<dbReference type="GO" id="GO:0003955">
    <property type="term" value="F:NAD(P)H dehydrogenase (quinone) activity"/>
    <property type="evidence" value="ECO:0007669"/>
    <property type="project" value="TreeGrafter"/>
</dbReference>
<accession>A0A2M8LH54</accession>
<dbReference type="EMBL" id="PFEU01000013">
    <property type="protein sequence ID" value="PJE76773.1"/>
    <property type="molecule type" value="Genomic_DNA"/>
</dbReference>
<dbReference type="Pfam" id="PF07992">
    <property type="entry name" value="Pyr_redox_2"/>
    <property type="match status" value="1"/>
</dbReference>
<reference evidence="8" key="1">
    <citation type="submission" date="2017-09" db="EMBL/GenBank/DDBJ databases">
        <title>Depth-based differentiation of microbial function through sediment-hosted aquifers and enrichment of novel symbionts in the deep terrestrial subsurface.</title>
        <authorList>
            <person name="Probst A.J."/>
            <person name="Ladd B."/>
            <person name="Jarett J.K."/>
            <person name="Geller-Mcgrath D.E."/>
            <person name="Sieber C.M.K."/>
            <person name="Emerson J.B."/>
            <person name="Anantharaman K."/>
            <person name="Thomas B.C."/>
            <person name="Malmstrom R."/>
            <person name="Stieglmeier M."/>
            <person name="Klingl A."/>
            <person name="Woyke T."/>
            <person name="Ryan C.M."/>
            <person name="Banfield J.F."/>
        </authorList>
    </citation>
    <scope>NUCLEOTIDE SEQUENCE [LARGE SCALE GENOMIC DNA]</scope>
</reference>
<comment type="cofactor">
    <cofactor evidence="1">
        <name>FAD</name>
        <dbReference type="ChEBI" id="CHEBI:57692"/>
    </cofactor>
</comment>
<name>A0A2M8LH54_9BACT</name>
<dbReference type="GO" id="GO:0019646">
    <property type="term" value="P:aerobic electron transport chain"/>
    <property type="evidence" value="ECO:0007669"/>
    <property type="project" value="TreeGrafter"/>
</dbReference>
<dbReference type="InterPro" id="IPR023753">
    <property type="entry name" value="FAD/NAD-binding_dom"/>
</dbReference>
<dbReference type="PRINTS" id="PR00469">
    <property type="entry name" value="PNDRDTASEII"/>
</dbReference>
<protein>
    <recommendedName>
        <fullName evidence="6">FAD/NAD(P)-binding domain-containing protein</fullName>
    </recommendedName>
</protein>
<dbReference type="PANTHER" id="PTHR42913">
    <property type="entry name" value="APOPTOSIS-INDUCING FACTOR 1"/>
    <property type="match status" value="1"/>
</dbReference>
<proteinExistence type="inferred from homology"/>
<evidence type="ECO:0000259" key="6">
    <source>
        <dbReference type="Pfam" id="PF07992"/>
    </source>
</evidence>
<gene>
    <name evidence="7" type="ORF">COV05_02825</name>
</gene>
<evidence type="ECO:0000313" key="7">
    <source>
        <dbReference type="EMBL" id="PJE76773.1"/>
    </source>
</evidence>
<dbReference type="Gene3D" id="3.50.50.100">
    <property type="match status" value="1"/>
</dbReference>
<keyword evidence="4" id="KW-0274">FAD</keyword>
<dbReference type="Proteomes" id="UP000231436">
    <property type="component" value="Unassembled WGS sequence"/>
</dbReference>
<evidence type="ECO:0000256" key="5">
    <source>
        <dbReference type="ARBA" id="ARBA00023002"/>
    </source>
</evidence>
<dbReference type="PANTHER" id="PTHR42913:SF3">
    <property type="entry name" value="64 KDA MITOCHONDRIAL NADH DEHYDROGENASE (EUROFUNG)"/>
    <property type="match status" value="1"/>
</dbReference>
<evidence type="ECO:0000256" key="4">
    <source>
        <dbReference type="ARBA" id="ARBA00022827"/>
    </source>
</evidence>
<dbReference type="InterPro" id="IPR051169">
    <property type="entry name" value="NADH-Q_oxidoreductase"/>
</dbReference>
<evidence type="ECO:0000256" key="2">
    <source>
        <dbReference type="ARBA" id="ARBA00005272"/>
    </source>
</evidence>
<sequence>MKHHPVVIVGGGFAGVFTAKELLKRNIPVTLISETNHFTFTPLLHEVATGSLISHDATFDYESFFHSKKFQFIRGRMTGLDREKKEIAVGEGKIPYRFLVLAVGSTTNFYNMKGGEHAFVLKSIEDAVKLKKAILVHAQDASRHVSVSVVGGGPTGLELVFDIERMLRALKHKQGGSDYDVRLIHSTNVFCRGGGDRIQNYIAQALKNAKIDVVCNTFAEGVTSDEVQTSAGPFHSDVTVLTAGVRPNTDFLKKDLDLDTHGHIPVHASLQILEDPSIFALGDVIAIDEVPVPKLAQLAVREAPVVAENIKRLLHSKKTPLKRYQPKLLGMLFSLGYGDGIGTIGPLVVRGPLAWYLWRTVYLFKTPGLGNKLRVAFTWTIGLFQGRNLSEI</sequence>
<dbReference type="PRINTS" id="PR00368">
    <property type="entry name" value="FADPNR"/>
</dbReference>